<dbReference type="GO" id="GO:0005737">
    <property type="term" value="C:cytoplasm"/>
    <property type="evidence" value="ECO:0007669"/>
    <property type="project" value="TreeGrafter"/>
</dbReference>
<evidence type="ECO:0000313" key="2">
    <source>
        <dbReference type="EMBL" id="KAK1768050.1"/>
    </source>
</evidence>
<keyword evidence="3" id="KW-1185">Reference proteome</keyword>
<proteinExistence type="predicted"/>
<dbReference type="EMBL" id="MU839006">
    <property type="protein sequence ID" value="KAK1768050.1"/>
    <property type="molecule type" value="Genomic_DNA"/>
</dbReference>
<organism evidence="2 3">
    <name type="scientific">Phialemonium atrogriseum</name>
    <dbReference type="NCBI Taxonomy" id="1093897"/>
    <lineage>
        <taxon>Eukaryota</taxon>
        <taxon>Fungi</taxon>
        <taxon>Dikarya</taxon>
        <taxon>Ascomycota</taxon>
        <taxon>Pezizomycotina</taxon>
        <taxon>Sordariomycetes</taxon>
        <taxon>Sordariomycetidae</taxon>
        <taxon>Cephalothecales</taxon>
        <taxon>Cephalothecaceae</taxon>
        <taxon>Phialemonium</taxon>
    </lineage>
</organism>
<feature type="region of interest" description="Disordered" evidence="1">
    <location>
        <begin position="1"/>
        <end position="88"/>
    </location>
</feature>
<feature type="compositionally biased region" description="Basic and acidic residues" evidence="1">
    <location>
        <begin position="70"/>
        <end position="81"/>
    </location>
</feature>
<accession>A0AAJ0C0T5</accession>
<dbReference type="PANTHER" id="PTHR36576">
    <property type="entry name" value="UPF0654 PROTEIN C11D3.01C-RELATED"/>
    <property type="match status" value="1"/>
</dbReference>
<feature type="compositionally biased region" description="Basic and acidic residues" evidence="1">
    <location>
        <begin position="1"/>
        <end position="15"/>
    </location>
</feature>
<dbReference type="InterPro" id="IPR052670">
    <property type="entry name" value="UPF0654_domain"/>
</dbReference>
<dbReference type="PANTHER" id="PTHR36576:SF2">
    <property type="entry name" value="PROTEIN CON-6, PUTATIVE (AFU_ORTHOLOGUE AFUA_4G03615)-RELATED"/>
    <property type="match status" value="1"/>
</dbReference>
<dbReference type="RefSeq" id="XP_060284263.1">
    <property type="nucleotide sequence ID" value="XM_060429862.1"/>
</dbReference>
<evidence type="ECO:0000313" key="3">
    <source>
        <dbReference type="Proteomes" id="UP001244011"/>
    </source>
</evidence>
<dbReference type="Proteomes" id="UP001244011">
    <property type="component" value="Unassembled WGS sequence"/>
</dbReference>
<comment type="caution">
    <text evidence="2">The sequence shown here is derived from an EMBL/GenBank/DDBJ whole genome shotgun (WGS) entry which is preliminary data.</text>
</comment>
<feature type="compositionally biased region" description="Basic and acidic residues" evidence="1">
    <location>
        <begin position="24"/>
        <end position="55"/>
    </location>
</feature>
<reference evidence="2" key="1">
    <citation type="submission" date="2023-06" db="EMBL/GenBank/DDBJ databases">
        <title>Genome-scale phylogeny and comparative genomics of the fungal order Sordariales.</title>
        <authorList>
            <consortium name="Lawrence Berkeley National Laboratory"/>
            <person name="Hensen N."/>
            <person name="Bonometti L."/>
            <person name="Westerberg I."/>
            <person name="Brannstrom I.O."/>
            <person name="Guillou S."/>
            <person name="Cros-Aarteil S."/>
            <person name="Calhoun S."/>
            <person name="Haridas S."/>
            <person name="Kuo A."/>
            <person name="Mondo S."/>
            <person name="Pangilinan J."/>
            <person name="Riley R."/>
            <person name="Labutti K."/>
            <person name="Andreopoulos B."/>
            <person name="Lipzen A."/>
            <person name="Chen C."/>
            <person name="Yanf M."/>
            <person name="Daum C."/>
            <person name="Ng V."/>
            <person name="Clum A."/>
            <person name="Steindorff A."/>
            <person name="Ohm R."/>
            <person name="Martin F."/>
            <person name="Silar P."/>
            <person name="Natvig D."/>
            <person name="Lalanne C."/>
            <person name="Gautier V."/>
            <person name="Ament-Velasquez S.L."/>
            <person name="Kruys A."/>
            <person name="Hutchinson M.I."/>
            <person name="Powell A.J."/>
            <person name="Barry K."/>
            <person name="Miller A.N."/>
            <person name="Grigoriev I.V."/>
            <person name="Debuchy R."/>
            <person name="Gladieux P."/>
            <person name="Thoren M.H."/>
            <person name="Johannesson H."/>
        </authorList>
    </citation>
    <scope>NUCLEOTIDE SEQUENCE</scope>
    <source>
        <strain evidence="2">8032-3</strain>
    </source>
</reference>
<dbReference type="InterPro" id="IPR018824">
    <property type="entry name" value="Conidiation-specific_6"/>
</dbReference>
<dbReference type="GeneID" id="85313049"/>
<evidence type="ECO:0000256" key="1">
    <source>
        <dbReference type="SAM" id="MobiDB-lite"/>
    </source>
</evidence>
<name>A0AAJ0C0T5_9PEZI</name>
<protein>
    <submittedName>
        <fullName evidence="2">Conidiation protein 6-domain-containing protein</fullName>
    </submittedName>
</protein>
<sequence length="88" mass="9944">MDRGNKDPAHVERGLRSALNNPRVSEEAKERDREILEKEFKDDTSQGGKDPDHVARGLKAAIHNPNVSEQAKEHDRQRLEQMGEGMAD</sequence>
<dbReference type="AlphaFoldDB" id="A0AAJ0C0T5"/>
<gene>
    <name evidence="2" type="ORF">QBC33DRAFT_558214</name>
</gene>
<dbReference type="Pfam" id="PF10346">
    <property type="entry name" value="Con-6"/>
    <property type="match status" value="2"/>
</dbReference>